<dbReference type="InterPro" id="IPR010982">
    <property type="entry name" value="Lambda_DNA-bd_dom_sf"/>
</dbReference>
<dbReference type="Pfam" id="PF13413">
    <property type="entry name" value="HTH_25"/>
    <property type="match status" value="1"/>
</dbReference>
<dbReference type="PANTHER" id="PTHR34475">
    <property type="match status" value="1"/>
</dbReference>
<dbReference type="Pfam" id="PF13464">
    <property type="entry name" value="RodZ_C"/>
    <property type="match status" value="1"/>
</dbReference>
<feature type="region of interest" description="Disordered" evidence="1">
    <location>
        <begin position="215"/>
        <end position="244"/>
    </location>
</feature>
<evidence type="ECO:0000256" key="2">
    <source>
        <dbReference type="SAM" id="Phobius"/>
    </source>
</evidence>
<dbReference type="Gene3D" id="1.10.260.40">
    <property type="entry name" value="lambda repressor-like DNA-binding domains"/>
    <property type="match status" value="1"/>
</dbReference>
<gene>
    <name evidence="4" type="ORF">MNBD_NITROSPIRAE01-1826</name>
</gene>
<dbReference type="AlphaFoldDB" id="A0A3B1DJV5"/>
<feature type="transmembrane region" description="Helical" evidence="2">
    <location>
        <begin position="109"/>
        <end position="128"/>
    </location>
</feature>
<feature type="region of interest" description="Disordered" evidence="1">
    <location>
        <begin position="165"/>
        <end position="191"/>
    </location>
</feature>
<keyword evidence="2" id="KW-0472">Membrane</keyword>
<accession>A0A3B1DJV5</accession>
<feature type="compositionally biased region" description="Low complexity" evidence="1">
    <location>
        <begin position="215"/>
        <end position="227"/>
    </location>
</feature>
<keyword evidence="2" id="KW-0812">Transmembrane</keyword>
<proteinExistence type="predicted"/>
<dbReference type="GO" id="GO:0003677">
    <property type="term" value="F:DNA binding"/>
    <property type="evidence" value="ECO:0007669"/>
    <property type="project" value="InterPro"/>
</dbReference>
<evidence type="ECO:0000256" key="1">
    <source>
        <dbReference type="SAM" id="MobiDB-lite"/>
    </source>
</evidence>
<keyword evidence="2" id="KW-1133">Transmembrane helix</keyword>
<name>A0A3B1DJV5_9ZZZZ</name>
<protein>
    <recommendedName>
        <fullName evidence="3">Cytoskeleton protein RodZ-like C-terminal domain-containing protein</fullName>
    </recommendedName>
</protein>
<dbReference type="InterPro" id="IPR025194">
    <property type="entry name" value="RodZ-like_C"/>
</dbReference>
<feature type="domain" description="Cytoskeleton protein RodZ-like C-terminal" evidence="3">
    <location>
        <begin position="259"/>
        <end position="324"/>
    </location>
</feature>
<dbReference type="InterPro" id="IPR050400">
    <property type="entry name" value="Bact_Cytoskel_RodZ"/>
</dbReference>
<sequence length="337" mass="37144">MENLGEYLQQKREEQDISIDELVSLTRIPIRFIEAIESNQFDLLPNQVTAKGFLRSYAECVGVDHGLITEAFVEFPAPDSSFSDARSRNEILSHVRVEKSSRLPFPRRIVLSIVVLVCVLLILVGLLSKKDKRVNLFSSAFPPQLTAPEAPDISDVVPPPLLEAGRSEVEVPSSEEETRPLEPETVLSEENADVVAGEPVLETDETKDLLIAAAPSPMPESESSSEPSEAEMTEGLVDSQNEQTRSVVDLEAREYVLSLEAIEASWVQVTIDGEEVREALLQPQDIVEWKANKKFRLTLGNAGGVRVKLDGRELPPFGPSGEVVHKDIIGESPVELD</sequence>
<evidence type="ECO:0000259" key="3">
    <source>
        <dbReference type="Pfam" id="PF13464"/>
    </source>
</evidence>
<evidence type="ECO:0000313" key="4">
    <source>
        <dbReference type="EMBL" id="VAX31965.1"/>
    </source>
</evidence>
<dbReference type="EMBL" id="UOGF01000081">
    <property type="protein sequence ID" value="VAX31965.1"/>
    <property type="molecule type" value="Genomic_DNA"/>
</dbReference>
<organism evidence="4">
    <name type="scientific">hydrothermal vent metagenome</name>
    <dbReference type="NCBI Taxonomy" id="652676"/>
    <lineage>
        <taxon>unclassified sequences</taxon>
        <taxon>metagenomes</taxon>
        <taxon>ecological metagenomes</taxon>
    </lineage>
</organism>
<reference evidence="4" key="1">
    <citation type="submission" date="2018-06" db="EMBL/GenBank/DDBJ databases">
        <authorList>
            <person name="Zhirakovskaya E."/>
        </authorList>
    </citation>
    <scope>NUCLEOTIDE SEQUENCE</scope>
</reference>
<dbReference type="PANTHER" id="PTHR34475:SF1">
    <property type="entry name" value="CYTOSKELETON PROTEIN RODZ"/>
    <property type="match status" value="1"/>
</dbReference>